<evidence type="ECO:0008006" key="3">
    <source>
        <dbReference type="Google" id="ProtNLM"/>
    </source>
</evidence>
<dbReference type="Proteomes" id="UP001174908">
    <property type="component" value="Unassembled WGS sequence"/>
</dbReference>
<protein>
    <recommendedName>
        <fullName evidence="3">(2Fe-2S) ferredoxin domain-containing protein</fullName>
    </recommendedName>
</protein>
<keyword evidence="2" id="KW-1185">Reference proteome</keyword>
<evidence type="ECO:0000313" key="2">
    <source>
        <dbReference type="Proteomes" id="UP001174908"/>
    </source>
</evidence>
<dbReference type="RefSeq" id="WP_286658356.1">
    <property type="nucleotide sequence ID" value="NZ_JASZYV010000001.1"/>
</dbReference>
<accession>A0ABT7N5P2</accession>
<organism evidence="1 2">
    <name type="scientific">Variovorax dokdonensis</name>
    <dbReference type="NCBI Taxonomy" id="344883"/>
    <lineage>
        <taxon>Bacteria</taxon>
        <taxon>Pseudomonadati</taxon>
        <taxon>Pseudomonadota</taxon>
        <taxon>Betaproteobacteria</taxon>
        <taxon>Burkholderiales</taxon>
        <taxon>Comamonadaceae</taxon>
        <taxon>Variovorax</taxon>
    </lineage>
</organism>
<dbReference type="EMBL" id="JASZYV010000001">
    <property type="protein sequence ID" value="MDM0043238.1"/>
    <property type="molecule type" value="Genomic_DNA"/>
</dbReference>
<sequence>MNLQPFKFKRIAAVCTDCEERSDGPKRLDSKGVVKDLRRRAVEAPERTRVTRTRCLGLCPHKALAAVVVGESLPATCAELKDDADVKGFAQFAFGPDVTRD</sequence>
<comment type="caution">
    <text evidence="1">The sequence shown here is derived from an EMBL/GenBank/DDBJ whole genome shotgun (WGS) entry which is preliminary data.</text>
</comment>
<gene>
    <name evidence="1" type="ORF">QTH91_01965</name>
</gene>
<reference evidence="1" key="1">
    <citation type="submission" date="2023-06" db="EMBL/GenBank/DDBJ databases">
        <authorList>
            <person name="Jiang Y."/>
            <person name="Liu Q."/>
        </authorList>
    </citation>
    <scope>NUCLEOTIDE SEQUENCE</scope>
    <source>
        <strain evidence="1">CGMCC 1.12089</strain>
    </source>
</reference>
<evidence type="ECO:0000313" key="1">
    <source>
        <dbReference type="EMBL" id="MDM0043238.1"/>
    </source>
</evidence>
<proteinExistence type="predicted"/>
<name>A0ABT7N5P2_9BURK</name>